<dbReference type="SUPFAM" id="SSF109604">
    <property type="entry name" value="HD-domain/PDEase-like"/>
    <property type="match status" value="1"/>
</dbReference>
<dbReference type="OrthoDB" id="9797344at2"/>
<dbReference type="InterPro" id="IPR006674">
    <property type="entry name" value="HD_domain"/>
</dbReference>
<reference evidence="2 3" key="1">
    <citation type="submission" date="2016-12" db="EMBL/GenBank/DDBJ databases">
        <authorList>
            <person name="Song W.-J."/>
            <person name="Kurnit D.M."/>
        </authorList>
    </citation>
    <scope>NUCLEOTIDE SEQUENCE [LARGE SCALE GENOMIC DNA]</scope>
    <source>
        <strain evidence="2 3">PCL1601</strain>
    </source>
</reference>
<dbReference type="AlphaFoldDB" id="A0A1Q8ETD4"/>
<dbReference type="EMBL" id="MSCT01000008">
    <property type="protein sequence ID" value="OLF55048.1"/>
    <property type="molecule type" value="Genomic_DNA"/>
</dbReference>
<gene>
    <name evidence="2" type="ORF">BTN82_08590</name>
</gene>
<proteinExistence type="predicted"/>
<feature type="domain" description="HD" evidence="1">
    <location>
        <begin position="30"/>
        <end position="134"/>
    </location>
</feature>
<organism evidence="2 3">
    <name type="scientific">Pseudomonas chlororaphis</name>
    <dbReference type="NCBI Taxonomy" id="587753"/>
    <lineage>
        <taxon>Bacteria</taxon>
        <taxon>Pseudomonadati</taxon>
        <taxon>Pseudomonadota</taxon>
        <taxon>Gammaproteobacteria</taxon>
        <taxon>Pseudomonadales</taxon>
        <taxon>Pseudomonadaceae</taxon>
        <taxon>Pseudomonas</taxon>
    </lineage>
</organism>
<comment type="caution">
    <text evidence="2">The sequence shown here is derived from an EMBL/GenBank/DDBJ whole genome shotgun (WGS) entry which is preliminary data.</text>
</comment>
<dbReference type="Pfam" id="PF01966">
    <property type="entry name" value="HD"/>
    <property type="match status" value="1"/>
</dbReference>
<dbReference type="GO" id="GO:0016787">
    <property type="term" value="F:hydrolase activity"/>
    <property type="evidence" value="ECO:0007669"/>
    <property type="project" value="UniProtKB-KW"/>
</dbReference>
<evidence type="ECO:0000259" key="1">
    <source>
        <dbReference type="PROSITE" id="PS51831"/>
    </source>
</evidence>
<dbReference type="Gene3D" id="1.10.3210.50">
    <property type="match status" value="1"/>
</dbReference>
<evidence type="ECO:0000313" key="2">
    <source>
        <dbReference type="EMBL" id="OLF55048.1"/>
    </source>
</evidence>
<dbReference type="SMART" id="SM00471">
    <property type="entry name" value="HDc"/>
    <property type="match status" value="1"/>
</dbReference>
<protein>
    <submittedName>
        <fullName evidence="2">Phosphohydrolase</fullName>
    </submittedName>
</protein>
<dbReference type="PROSITE" id="PS51831">
    <property type="entry name" value="HD"/>
    <property type="match status" value="1"/>
</dbReference>
<dbReference type="RefSeq" id="WP_075118718.1">
    <property type="nucleotide sequence ID" value="NZ_MSCT01000008.1"/>
</dbReference>
<dbReference type="PANTHER" id="PTHR33594:SF1">
    <property type="entry name" value="HD_PDEASE DOMAIN-CONTAINING PROTEIN"/>
    <property type="match status" value="1"/>
</dbReference>
<dbReference type="Proteomes" id="UP000185578">
    <property type="component" value="Unassembled WGS sequence"/>
</dbReference>
<dbReference type="CDD" id="cd00077">
    <property type="entry name" value="HDc"/>
    <property type="match status" value="1"/>
</dbReference>
<keyword evidence="2" id="KW-0378">Hydrolase</keyword>
<dbReference type="InterPro" id="IPR003607">
    <property type="entry name" value="HD/PDEase_dom"/>
</dbReference>
<evidence type="ECO:0000313" key="3">
    <source>
        <dbReference type="Proteomes" id="UP000185578"/>
    </source>
</evidence>
<name>A0A1Q8ETD4_9PSED</name>
<dbReference type="PANTHER" id="PTHR33594">
    <property type="entry name" value="SUPERFAMILY HYDROLASE, PUTATIVE (AFU_ORTHOLOGUE AFUA_1G03035)-RELATED"/>
    <property type="match status" value="1"/>
</dbReference>
<accession>A0A1Q8ETD4</accession>
<sequence>MTADAFAPLSDLAATLLPHALGPVADGAHDLSHLQRVWANVRRIAQEDGGDLHVLLAATLLHDCVAVEKNSPLRAQASRLSAEKASALLRQLGWPEARVAAVAHAIAAHSFSAAIEPTTLEAWILQDADRLDALGAVGVARTFYVGGRLNRALYDACDPRAQHRDYDDSRFTLDHFHTKLLHLAEGFRTRTGAHLAQVRHARLKRFMDELVEEIDG</sequence>